<evidence type="ECO:0000256" key="1">
    <source>
        <dbReference type="ARBA" id="ARBA00022527"/>
    </source>
</evidence>
<dbReference type="InterPro" id="IPR050267">
    <property type="entry name" value="Anti-sigma-factor_SerPK"/>
</dbReference>
<proteinExistence type="predicted"/>
<dbReference type="PANTHER" id="PTHR35526:SF3">
    <property type="entry name" value="ANTI-SIGMA-F FACTOR RSBW"/>
    <property type="match status" value="1"/>
</dbReference>
<keyword evidence="3" id="KW-0067">ATP-binding</keyword>
<protein>
    <submittedName>
        <fullName evidence="3">ATP-binding protein</fullName>
    </submittedName>
</protein>
<dbReference type="EMBL" id="RPFW01000004">
    <property type="protein sequence ID" value="TVZ03259.1"/>
    <property type="molecule type" value="Genomic_DNA"/>
</dbReference>
<dbReference type="RefSeq" id="WP_145855853.1">
    <property type="nucleotide sequence ID" value="NZ_RPFW01000004.1"/>
</dbReference>
<dbReference type="PANTHER" id="PTHR35526">
    <property type="entry name" value="ANTI-SIGMA-F FACTOR RSBW-RELATED"/>
    <property type="match status" value="1"/>
</dbReference>
<gene>
    <name evidence="3" type="ORF">EAS64_22815</name>
</gene>
<dbReference type="SUPFAM" id="SSF55874">
    <property type="entry name" value="ATPase domain of HSP90 chaperone/DNA topoisomerase II/histidine kinase"/>
    <property type="match status" value="1"/>
</dbReference>
<feature type="domain" description="Histidine kinase/HSP90-like ATPase" evidence="2">
    <location>
        <begin position="23"/>
        <end position="141"/>
    </location>
</feature>
<dbReference type="Gene3D" id="3.30.565.10">
    <property type="entry name" value="Histidine kinase-like ATPase, C-terminal domain"/>
    <property type="match status" value="1"/>
</dbReference>
<organism evidence="3 4">
    <name type="scientific">Trebonia kvetii</name>
    <dbReference type="NCBI Taxonomy" id="2480626"/>
    <lineage>
        <taxon>Bacteria</taxon>
        <taxon>Bacillati</taxon>
        <taxon>Actinomycetota</taxon>
        <taxon>Actinomycetes</taxon>
        <taxon>Streptosporangiales</taxon>
        <taxon>Treboniaceae</taxon>
        <taxon>Trebonia</taxon>
    </lineage>
</organism>
<keyword evidence="1" id="KW-0418">Kinase</keyword>
<dbReference type="GO" id="GO:0004674">
    <property type="term" value="F:protein serine/threonine kinase activity"/>
    <property type="evidence" value="ECO:0007669"/>
    <property type="project" value="UniProtKB-KW"/>
</dbReference>
<evidence type="ECO:0000313" key="4">
    <source>
        <dbReference type="Proteomes" id="UP000460272"/>
    </source>
</evidence>
<evidence type="ECO:0000259" key="2">
    <source>
        <dbReference type="Pfam" id="PF13581"/>
    </source>
</evidence>
<dbReference type="GO" id="GO:0005524">
    <property type="term" value="F:ATP binding"/>
    <property type="evidence" value="ECO:0007669"/>
    <property type="project" value="UniProtKB-KW"/>
</dbReference>
<evidence type="ECO:0000313" key="3">
    <source>
        <dbReference type="EMBL" id="TVZ03259.1"/>
    </source>
</evidence>
<dbReference type="AlphaFoldDB" id="A0A6P2BVV3"/>
<keyword evidence="1" id="KW-0723">Serine/threonine-protein kinase</keyword>
<dbReference type="Pfam" id="PF13581">
    <property type="entry name" value="HATPase_c_2"/>
    <property type="match status" value="1"/>
</dbReference>
<reference evidence="3 4" key="1">
    <citation type="submission" date="2018-11" db="EMBL/GenBank/DDBJ databases">
        <title>Trebonia kvetii gen.nov., sp.nov., a novel acidophilic actinobacterium, and proposal of the new actinobacterial family Treboniaceae fam. nov.</title>
        <authorList>
            <person name="Rapoport D."/>
            <person name="Sagova-Mareckova M."/>
            <person name="Sedlacek I."/>
            <person name="Provaznik J."/>
            <person name="Kralova S."/>
            <person name="Pavlinic D."/>
            <person name="Benes V."/>
            <person name="Kopecky J."/>
        </authorList>
    </citation>
    <scope>NUCLEOTIDE SEQUENCE [LARGE SCALE GENOMIC DNA]</scope>
    <source>
        <strain evidence="3 4">15Tr583</strain>
    </source>
</reference>
<dbReference type="CDD" id="cd16936">
    <property type="entry name" value="HATPase_RsbW-like"/>
    <property type="match status" value="1"/>
</dbReference>
<accession>A0A6P2BVV3</accession>
<sequence length="150" mass="15837">METPVRSWPVPGRRNAVLDSLTIPGRPEQVRRTRTFVTRALAAAGKGDSVDSDAATLLTSELVTNAIRHTASGRPAGTVTIVIVDVPDGVLIEVIDEGSSAGTPVVRSDLLAQNGHGLYLVQQMAAQWGFLREPGGTTVWFHLAGRAEGG</sequence>
<keyword evidence="4" id="KW-1185">Reference proteome</keyword>
<name>A0A6P2BVV3_9ACTN</name>
<dbReference type="OrthoDB" id="3852691at2"/>
<keyword evidence="1" id="KW-0808">Transferase</keyword>
<dbReference type="InterPro" id="IPR003594">
    <property type="entry name" value="HATPase_dom"/>
</dbReference>
<comment type="caution">
    <text evidence="3">The sequence shown here is derived from an EMBL/GenBank/DDBJ whole genome shotgun (WGS) entry which is preliminary data.</text>
</comment>
<dbReference type="InterPro" id="IPR036890">
    <property type="entry name" value="HATPase_C_sf"/>
</dbReference>
<dbReference type="Proteomes" id="UP000460272">
    <property type="component" value="Unassembled WGS sequence"/>
</dbReference>
<keyword evidence="3" id="KW-0547">Nucleotide-binding</keyword>